<dbReference type="RefSeq" id="WP_012635325.1">
    <property type="nucleotide sequence ID" value="NC_011899.1"/>
</dbReference>
<dbReference type="Pfam" id="PF00005">
    <property type="entry name" value="ABC_tran"/>
    <property type="match status" value="1"/>
</dbReference>
<protein>
    <submittedName>
        <fullName evidence="6">Heme exporter protein CcmA</fullName>
    </submittedName>
</protein>
<dbReference type="GO" id="GO:0016887">
    <property type="term" value="F:ATP hydrolysis activity"/>
    <property type="evidence" value="ECO:0007669"/>
    <property type="project" value="InterPro"/>
</dbReference>
<keyword evidence="3" id="KW-0201">Cytochrome c-type biogenesis</keyword>
<feature type="domain" description="ABC transporter" evidence="5">
    <location>
        <begin position="4"/>
        <end position="212"/>
    </location>
</feature>
<proteinExistence type="predicted"/>
<dbReference type="GO" id="GO:0017004">
    <property type="term" value="P:cytochrome complex assembly"/>
    <property type="evidence" value="ECO:0007669"/>
    <property type="project" value="UniProtKB-KW"/>
</dbReference>
<dbReference type="HOGENOM" id="CLU_000604_1_2_9"/>
<name>B8D1R0_HALOH</name>
<dbReference type="PROSITE" id="PS50893">
    <property type="entry name" value="ABC_TRANSPORTER_2"/>
    <property type="match status" value="1"/>
</dbReference>
<evidence type="ECO:0000313" key="7">
    <source>
        <dbReference type="Proteomes" id="UP000000719"/>
    </source>
</evidence>
<reference evidence="6 7" key="1">
    <citation type="journal article" date="2009" name="PLoS ONE">
        <title>Genome analysis of the anaerobic thermohalophilic bacterium Halothermothrix orenii.</title>
        <authorList>
            <person name="Mavromatis K."/>
            <person name="Ivanova N."/>
            <person name="Anderson I."/>
            <person name="Lykidis A."/>
            <person name="Hooper S.D."/>
            <person name="Sun H."/>
            <person name="Kunin V."/>
            <person name="Lapidus A."/>
            <person name="Hugenholtz P."/>
            <person name="Patel B."/>
            <person name="Kyrpides N.C."/>
        </authorList>
    </citation>
    <scope>NUCLEOTIDE SEQUENCE [LARGE SCALE GENOMIC DNA]</scope>
    <source>
        <strain evidence="7">H 168 / OCM 544 / DSM 9562</strain>
    </source>
</reference>
<dbReference type="KEGG" id="hor:Hore_03770"/>
<dbReference type="InterPro" id="IPR003593">
    <property type="entry name" value="AAA+_ATPase"/>
</dbReference>
<organism evidence="6 7">
    <name type="scientific">Halothermothrix orenii (strain H 168 / OCM 544 / DSM 9562)</name>
    <dbReference type="NCBI Taxonomy" id="373903"/>
    <lineage>
        <taxon>Bacteria</taxon>
        <taxon>Bacillati</taxon>
        <taxon>Bacillota</taxon>
        <taxon>Clostridia</taxon>
        <taxon>Halanaerobiales</taxon>
        <taxon>Halothermotrichaceae</taxon>
        <taxon>Halothermothrix</taxon>
    </lineage>
</organism>
<dbReference type="AlphaFoldDB" id="B8D1R0"/>
<evidence type="ECO:0000313" key="6">
    <source>
        <dbReference type="EMBL" id="ACL69137.1"/>
    </source>
</evidence>
<evidence type="ECO:0000256" key="4">
    <source>
        <dbReference type="ARBA" id="ARBA00022840"/>
    </source>
</evidence>
<dbReference type="SMART" id="SM00382">
    <property type="entry name" value="AAA"/>
    <property type="match status" value="1"/>
</dbReference>
<dbReference type="STRING" id="373903.Hore_03770"/>
<evidence type="ECO:0000259" key="5">
    <source>
        <dbReference type="PROSITE" id="PS50893"/>
    </source>
</evidence>
<keyword evidence="2" id="KW-0547">Nucleotide-binding</keyword>
<evidence type="ECO:0000256" key="3">
    <source>
        <dbReference type="ARBA" id="ARBA00022748"/>
    </source>
</evidence>
<dbReference type="CDD" id="cd03230">
    <property type="entry name" value="ABC_DR_subfamily_A"/>
    <property type="match status" value="1"/>
</dbReference>
<accession>B8D1R0</accession>
<dbReference type="NCBIfam" id="TIGR01189">
    <property type="entry name" value="ccmA"/>
    <property type="match status" value="1"/>
</dbReference>
<dbReference type="eggNOG" id="COG1131">
    <property type="taxonomic scope" value="Bacteria"/>
</dbReference>
<dbReference type="SUPFAM" id="SSF52540">
    <property type="entry name" value="P-loop containing nucleoside triphosphate hydrolases"/>
    <property type="match status" value="1"/>
</dbReference>
<dbReference type="PANTHER" id="PTHR42939:SF1">
    <property type="entry name" value="ABC TRANSPORTER ATP-BINDING PROTEIN ALBC-RELATED"/>
    <property type="match status" value="1"/>
</dbReference>
<dbReference type="InterPro" id="IPR005895">
    <property type="entry name" value="ABC_transptr_haem_export_CcmA"/>
</dbReference>
<keyword evidence="7" id="KW-1185">Reference proteome</keyword>
<dbReference type="InterPro" id="IPR051782">
    <property type="entry name" value="ABC_Transporter_VariousFunc"/>
</dbReference>
<dbReference type="Gene3D" id="3.40.50.300">
    <property type="entry name" value="P-loop containing nucleotide triphosphate hydrolases"/>
    <property type="match status" value="1"/>
</dbReference>
<sequence length="212" mass="24009">MEVLRVKQLTKKIGYRTILSNINLEVSSGELVVLIGPNGAGKTTFLRILAGLTNKTSGEILIDNKPCKIGDSRIGYLGHQTMLYNLMTVYENLETFGRLYGCFNDEKVEGLLKKVNLYFNKYERVANLSRGMKQRLALARLLLPQPDLILYDEPFTGLDREGQKLLIDILKKQQNDGKLQVLVTHKSAFLTGINYRKYRLERGELVEGGDNI</sequence>
<dbReference type="EMBL" id="CP001098">
    <property type="protein sequence ID" value="ACL69137.1"/>
    <property type="molecule type" value="Genomic_DNA"/>
</dbReference>
<evidence type="ECO:0000256" key="2">
    <source>
        <dbReference type="ARBA" id="ARBA00022741"/>
    </source>
</evidence>
<dbReference type="GO" id="GO:0022857">
    <property type="term" value="F:transmembrane transporter activity"/>
    <property type="evidence" value="ECO:0007669"/>
    <property type="project" value="InterPro"/>
</dbReference>
<dbReference type="GO" id="GO:0005524">
    <property type="term" value="F:ATP binding"/>
    <property type="evidence" value="ECO:0007669"/>
    <property type="project" value="UniProtKB-KW"/>
</dbReference>
<dbReference type="InterPro" id="IPR027417">
    <property type="entry name" value="P-loop_NTPase"/>
</dbReference>
<keyword evidence="4" id="KW-0067">ATP-binding</keyword>
<keyword evidence="1" id="KW-0813">Transport</keyword>
<evidence type="ECO:0000256" key="1">
    <source>
        <dbReference type="ARBA" id="ARBA00022448"/>
    </source>
</evidence>
<dbReference type="PANTHER" id="PTHR42939">
    <property type="entry name" value="ABC TRANSPORTER ATP-BINDING PROTEIN ALBC-RELATED"/>
    <property type="match status" value="1"/>
</dbReference>
<dbReference type="Proteomes" id="UP000000719">
    <property type="component" value="Chromosome"/>
</dbReference>
<gene>
    <name evidence="6" type="ordered locus">Hore_03770</name>
</gene>
<dbReference type="InterPro" id="IPR003439">
    <property type="entry name" value="ABC_transporter-like_ATP-bd"/>
</dbReference>